<dbReference type="OrthoDB" id="2633250at2"/>
<dbReference type="HOGENOM" id="CLU_036110_4_0_11"/>
<dbReference type="Pfam" id="PF08450">
    <property type="entry name" value="SGL"/>
    <property type="match status" value="1"/>
</dbReference>
<dbReference type="InterPro" id="IPR011042">
    <property type="entry name" value="6-blade_b-propeller_TolB-like"/>
</dbReference>
<dbReference type="RefSeq" id="WP_012936537.1">
    <property type="nucleotide sequence ID" value="NC_013739.1"/>
</dbReference>
<accession>D3FD94</accession>
<dbReference type="KEGG" id="cwo:Cwoe_5077"/>
<reference evidence="2 3" key="1">
    <citation type="journal article" date="2010" name="Stand. Genomic Sci.">
        <title>Complete genome sequence of Conexibacter woesei type strain (ID131577).</title>
        <authorList>
            <person name="Pukall R."/>
            <person name="Lapidus A."/>
            <person name="Glavina Del Rio T."/>
            <person name="Copeland A."/>
            <person name="Tice H."/>
            <person name="Cheng J.-F."/>
            <person name="Lucas S."/>
            <person name="Chen F."/>
            <person name="Nolan M."/>
            <person name="Bruce D."/>
            <person name="Goodwin L."/>
            <person name="Pitluck S."/>
            <person name="Mavromatis K."/>
            <person name="Ivanova N."/>
            <person name="Ovchinnikova G."/>
            <person name="Pati A."/>
            <person name="Chen A."/>
            <person name="Palaniappan K."/>
            <person name="Land M."/>
            <person name="Hauser L."/>
            <person name="Chang Y.-J."/>
            <person name="Jeffries C.D."/>
            <person name="Chain P."/>
            <person name="Meincke L."/>
            <person name="Sims D."/>
            <person name="Brettin T."/>
            <person name="Detter J.C."/>
            <person name="Rohde M."/>
            <person name="Goeker M."/>
            <person name="Bristow J."/>
            <person name="Eisen J.A."/>
            <person name="Markowitz V."/>
            <person name="Kyrpides N.C."/>
            <person name="Klenk H.-P."/>
            <person name="Hugenholtz P."/>
        </authorList>
    </citation>
    <scope>NUCLEOTIDE SEQUENCE [LARGE SCALE GENOMIC DNA]</scope>
    <source>
        <strain evidence="3">DSM 14684 / CIP 108061 / JCM 11494 / NBRC 100937 / ID131577</strain>
    </source>
</reference>
<dbReference type="SUPFAM" id="SSF63829">
    <property type="entry name" value="Calcium-dependent phosphotriesterase"/>
    <property type="match status" value="1"/>
</dbReference>
<dbReference type="eggNOG" id="COG3386">
    <property type="taxonomic scope" value="Bacteria"/>
</dbReference>
<name>D3FD94_CONWI</name>
<dbReference type="PANTHER" id="PTHR47572">
    <property type="entry name" value="LIPOPROTEIN-RELATED"/>
    <property type="match status" value="1"/>
</dbReference>
<dbReference type="Proteomes" id="UP000008229">
    <property type="component" value="Chromosome"/>
</dbReference>
<evidence type="ECO:0000313" key="2">
    <source>
        <dbReference type="EMBL" id="ADB53486.1"/>
    </source>
</evidence>
<dbReference type="Gene3D" id="2.120.10.30">
    <property type="entry name" value="TolB, C-terminal domain"/>
    <property type="match status" value="1"/>
</dbReference>
<dbReference type="STRING" id="469383.Cwoe_5077"/>
<protein>
    <submittedName>
        <fullName evidence="2">SMP-30/Gluconolaconase/LRE domain protein</fullName>
    </submittedName>
</protein>
<proteinExistence type="predicted"/>
<dbReference type="InterPro" id="IPR051262">
    <property type="entry name" value="SMP-30/CGR1_Lactonase"/>
</dbReference>
<evidence type="ECO:0000259" key="1">
    <source>
        <dbReference type="Pfam" id="PF08450"/>
    </source>
</evidence>
<dbReference type="PANTHER" id="PTHR47572:SF5">
    <property type="entry name" value="BLR2277 PROTEIN"/>
    <property type="match status" value="1"/>
</dbReference>
<sequence length="297" mass="30899">MTRDVTVLAEGHSFLEGPRWHDGRLYASDFFTRRVLVFGEDGSSETVCSVEGMSSGLGFDPDGALLISSMTDKRVLRLRDGELELVADLADRAGGVCNDLLADERGGAYVGNFGWDVSADDRTQTTDLLYVGADGAVTVAASGVVFPNGMTISPDGATLLLAETFAGRISAFDRAADGTLSNRRFWAEFEPGGFETTTAACASGVPLPDGMALDADGAVWIGDAAGSGAVRVGEGGEILDRVEVGEGQTAYAVALGGADRRTLFLCAAVPFVEGDPANVHVARLLSCRVEVPGAGRP</sequence>
<gene>
    <name evidence="2" type="ordered locus">Cwoe_5077</name>
</gene>
<dbReference type="InterPro" id="IPR013658">
    <property type="entry name" value="SGL"/>
</dbReference>
<dbReference type="AlphaFoldDB" id="D3FD94"/>
<feature type="domain" description="SMP-30/Gluconolactonase/LRE-like region" evidence="1">
    <location>
        <begin position="16"/>
        <end position="268"/>
    </location>
</feature>
<dbReference type="EMBL" id="CP001854">
    <property type="protein sequence ID" value="ADB53486.1"/>
    <property type="molecule type" value="Genomic_DNA"/>
</dbReference>
<reference evidence="3" key="2">
    <citation type="submission" date="2010-01" db="EMBL/GenBank/DDBJ databases">
        <title>The complete genome of Conexibacter woesei DSM 14684.</title>
        <authorList>
            <consortium name="US DOE Joint Genome Institute (JGI-PGF)"/>
            <person name="Lucas S."/>
            <person name="Copeland A."/>
            <person name="Lapidus A."/>
            <person name="Glavina del Rio T."/>
            <person name="Dalin E."/>
            <person name="Tice H."/>
            <person name="Bruce D."/>
            <person name="Goodwin L."/>
            <person name="Pitluck S."/>
            <person name="Kyrpides N."/>
            <person name="Mavromatis K."/>
            <person name="Ivanova N."/>
            <person name="Mikhailova N."/>
            <person name="Chertkov O."/>
            <person name="Brettin T."/>
            <person name="Detter J.C."/>
            <person name="Han C."/>
            <person name="Larimer F."/>
            <person name="Land M."/>
            <person name="Hauser L."/>
            <person name="Markowitz V."/>
            <person name="Cheng J.-F."/>
            <person name="Hugenholtz P."/>
            <person name="Woyke T."/>
            <person name="Wu D."/>
            <person name="Pukall R."/>
            <person name="Steenblock K."/>
            <person name="Schneider S."/>
            <person name="Klenk H.-P."/>
            <person name="Eisen J.A."/>
        </authorList>
    </citation>
    <scope>NUCLEOTIDE SEQUENCE [LARGE SCALE GENOMIC DNA]</scope>
    <source>
        <strain evidence="3">DSM 14684 / CIP 108061 / JCM 11494 / NBRC 100937 / ID131577</strain>
    </source>
</reference>
<organism evidence="2 3">
    <name type="scientific">Conexibacter woesei (strain DSM 14684 / CCUG 47730 / CIP 108061 / JCM 11494 / NBRC 100937 / ID131577)</name>
    <dbReference type="NCBI Taxonomy" id="469383"/>
    <lineage>
        <taxon>Bacteria</taxon>
        <taxon>Bacillati</taxon>
        <taxon>Actinomycetota</taxon>
        <taxon>Thermoleophilia</taxon>
        <taxon>Solirubrobacterales</taxon>
        <taxon>Conexibacteraceae</taxon>
        <taxon>Conexibacter</taxon>
    </lineage>
</organism>
<keyword evidence="3" id="KW-1185">Reference proteome</keyword>
<evidence type="ECO:0000313" key="3">
    <source>
        <dbReference type="Proteomes" id="UP000008229"/>
    </source>
</evidence>